<dbReference type="EMBL" id="JADLZT010000003">
    <property type="protein sequence ID" value="MBF6023417.1"/>
    <property type="molecule type" value="Genomic_DNA"/>
</dbReference>
<evidence type="ECO:0000259" key="1">
    <source>
        <dbReference type="Pfam" id="PF07883"/>
    </source>
</evidence>
<evidence type="ECO:0000313" key="3">
    <source>
        <dbReference type="Proteomes" id="UP001429984"/>
    </source>
</evidence>
<evidence type="ECO:0000313" key="2">
    <source>
        <dbReference type="EMBL" id="MBF6023417.1"/>
    </source>
</evidence>
<gene>
    <name evidence="2" type="ORF">IU514_05155</name>
</gene>
<feature type="domain" description="Cupin type-2" evidence="1">
    <location>
        <begin position="71"/>
        <end position="133"/>
    </location>
</feature>
<dbReference type="Pfam" id="PF07883">
    <property type="entry name" value="Cupin_2"/>
    <property type="match status" value="1"/>
</dbReference>
<sequence length="162" mass="17281">MYWHLDRFDSLEAATKVAGPDGVAAEAHGSVWLMAVETRTESHHGGHHVAWIGPLEMPAGERYSMRVLSSMLEPGTATPVHTHSGPEAFYVVAGEQCLETPERSHSLGPGQSLVLPAGVIHRGRPSGSSARRVLALNLYDSARPVSHDLGNPPPLVPCKAAI</sequence>
<keyword evidence="3" id="KW-1185">Reference proteome</keyword>
<accession>A0ABS0B4M7</accession>
<dbReference type="InterPro" id="IPR013096">
    <property type="entry name" value="Cupin_2"/>
</dbReference>
<dbReference type="SUPFAM" id="SSF51182">
    <property type="entry name" value="RmlC-like cupins"/>
    <property type="match status" value="1"/>
</dbReference>
<comment type="caution">
    <text evidence="2">The sequence shown here is derived from an EMBL/GenBank/DDBJ whole genome shotgun (WGS) entry which is preliminary data.</text>
</comment>
<protein>
    <submittedName>
        <fullName evidence="2">Cupin domain-containing protein</fullName>
    </submittedName>
</protein>
<reference evidence="2 3" key="1">
    <citation type="submission" date="2020-11" db="EMBL/GenBank/DDBJ databases">
        <title>Draft Genome Sequence and Secondary Metabolite Biosynthetic Potential of the Lysobacter niastensis Type strain DSM 18481.</title>
        <authorList>
            <person name="Turrini P."/>
            <person name="Artuso I."/>
            <person name="Tescari M."/>
            <person name="Lugli G.A."/>
            <person name="Frangipani E."/>
            <person name="Ventura M."/>
            <person name="Visca P."/>
        </authorList>
    </citation>
    <scope>NUCLEOTIDE SEQUENCE [LARGE SCALE GENOMIC DNA]</scope>
    <source>
        <strain evidence="2 3">DSM 18481</strain>
    </source>
</reference>
<dbReference type="InterPro" id="IPR011051">
    <property type="entry name" value="RmlC_Cupin_sf"/>
</dbReference>
<dbReference type="Gene3D" id="2.60.120.10">
    <property type="entry name" value="Jelly Rolls"/>
    <property type="match status" value="1"/>
</dbReference>
<dbReference type="InterPro" id="IPR014710">
    <property type="entry name" value="RmlC-like_jellyroll"/>
</dbReference>
<name>A0ABS0B4M7_9GAMM</name>
<proteinExistence type="predicted"/>
<organism evidence="2 3">
    <name type="scientific">Lysobacter niastensis</name>
    <dbReference type="NCBI Taxonomy" id="380629"/>
    <lineage>
        <taxon>Bacteria</taxon>
        <taxon>Pseudomonadati</taxon>
        <taxon>Pseudomonadota</taxon>
        <taxon>Gammaproteobacteria</taxon>
        <taxon>Lysobacterales</taxon>
        <taxon>Lysobacteraceae</taxon>
        <taxon>Lysobacter</taxon>
    </lineage>
</organism>
<dbReference type="Proteomes" id="UP001429984">
    <property type="component" value="Unassembled WGS sequence"/>
</dbReference>